<evidence type="ECO:0000313" key="2">
    <source>
        <dbReference type="Proteomes" id="UP000295781"/>
    </source>
</evidence>
<evidence type="ECO:0000313" key="1">
    <source>
        <dbReference type="EMBL" id="AUX22544.1"/>
    </source>
</evidence>
<sequence>MTLDMDTQVARAVKLGESHVRVDFLSRAGEPLFSVDFRSGVTEGETVTWQLHEVTATEPPVREGGLPVPLEAPPELKDAIKMAILVQDRVVTSMNGQDYDNWGCNLPFTNIVSCGPHGGCCDIHDQCYADNGCDASSWYKPWPFTSAACVGCNAAVVGCMGLLTFLAPGPSVCCELDNCGDPR</sequence>
<organism evidence="1 2">
    <name type="scientific">Sorangium cellulosum</name>
    <name type="common">Polyangium cellulosum</name>
    <dbReference type="NCBI Taxonomy" id="56"/>
    <lineage>
        <taxon>Bacteria</taxon>
        <taxon>Pseudomonadati</taxon>
        <taxon>Myxococcota</taxon>
        <taxon>Polyangia</taxon>
        <taxon>Polyangiales</taxon>
        <taxon>Polyangiaceae</taxon>
        <taxon>Sorangium</taxon>
    </lineage>
</organism>
<reference evidence="1 2" key="1">
    <citation type="submission" date="2015-09" db="EMBL/GenBank/DDBJ databases">
        <title>Sorangium comparison.</title>
        <authorList>
            <person name="Zaburannyi N."/>
            <person name="Bunk B."/>
            <person name="Overmann J."/>
            <person name="Mueller R."/>
        </authorList>
    </citation>
    <scope>NUCLEOTIDE SEQUENCE [LARGE SCALE GENOMIC DNA]</scope>
    <source>
        <strain evidence="1 2">So ceGT47</strain>
    </source>
</reference>
<dbReference type="EMBL" id="CP012670">
    <property type="protein sequence ID" value="AUX22544.1"/>
    <property type="molecule type" value="Genomic_DNA"/>
</dbReference>
<proteinExistence type="predicted"/>
<dbReference type="Proteomes" id="UP000295781">
    <property type="component" value="Chromosome"/>
</dbReference>
<name>A0A4P2Q022_SORCE</name>
<accession>A0A4P2Q022</accession>
<protein>
    <submittedName>
        <fullName evidence="1">Uncharacterized protein</fullName>
    </submittedName>
</protein>
<dbReference type="OrthoDB" id="5516883at2"/>
<dbReference type="AlphaFoldDB" id="A0A4P2Q022"/>
<gene>
    <name evidence="1" type="ORF">SOCEGT47_030470</name>
</gene>